<dbReference type="CDD" id="cd16021">
    <property type="entry name" value="ALP_like"/>
    <property type="match status" value="1"/>
</dbReference>
<dbReference type="Proteomes" id="UP000663879">
    <property type="component" value="Unassembled WGS sequence"/>
</dbReference>
<dbReference type="GO" id="GO:0005615">
    <property type="term" value="C:extracellular space"/>
    <property type="evidence" value="ECO:0007669"/>
    <property type="project" value="TreeGrafter"/>
</dbReference>
<evidence type="ECO:0000313" key="2">
    <source>
        <dbReference type="EMBL" id="CAF0896984.1"/>
    </source>
</evidence>
<dbReference type="InterPro" id="IPR004245">
    <property type="entry name" value="DUF229"/>
</dbReference>
<dbReference type="Pfam" id="PF02995">
    <property type="entry name" value="DUF229"/>
    <property type="match status" value="1"/>
</dbReference>
<accession>A0A813ZDN1</accession>
<gene>
    <name evidence="2" type="ORF">OXX778_LOCUS11205</name>
</gene>
<keyword evidence="1" id="KW-1133">Transmembrane helix</keyword>
<reference evidence="2" key="1">
    <citation type="submission" date="2021-02" db="EMBL/GenBank/DDBJ databases">
        <authorList>
            <person name="Nowell W R."/>
        </authorList>
    </citation>
    <scope>NUCLEOTIDE SEQUENCE</scope>
    <source>
        <strain evidence="2">Ploen Becks lab</strain>
    </source>
</reference>
<sequence length="488" mass="58153">MYIVFILKNKIVIVLKMVKSIKKIFRLKNIIICLKLLFLIIFFNLSLSFFNLRTKKSIIIHNFESFKSYVTGNESACIIDTLNEWDPKIKNLFKITKPYDKCVKDEPLSYVSKENKLYINHTVNSTYYSGKIDLCEYAPVLRETTKIDYFKIENYSLLKNGTEIFHDFVKVRCLSNQSIVYEYVHNIILKKKIHDQFINAKNRYNNEPKINVMILVIDAVSLSSMKRALPKTLNYLKSYDNFFVYEKHHIVGENTFQNLVPMLTNLNPDDVFKNSSFTKKNNSLKLEIPEPFDDLPFIWKNFSSKNYVTYFSEEWKECTFNNLKFGFNSTPTDYYFRSYWLSLYDSLSYSKTILNSNDKPCYYNKLLHKMSTEWLANFEKFHLDLEKEHNIQNIPRFGLVKINEMSHDYLDRLFWIDDDIKNLINDLFTDKFLDKTLFILMGDHGHRFHPVRTHYIGKLEEKLPMFGMMVPRKIENKNVLRNLKLNTQ</sequence>
<dbReference type="SUPFAM" id="SSF53649">
    <property type="entry name" value="Alkaline phosphatase-like"/>
    <property type="match status" value="1"/>
</dbReference>
<comment type="caution">
    <text evidence="2">The sequence shown here is derived from an EMBL/GenBank/DDBJ whole genome shotgun (WGS) entry which is preliminary data.</text>
</comment>
<evidence type="ECO:0000313" key="3">
    <source>
        <dbReference type="Proteomes" id="UP000663879"/>
    </source>
</evidence>
<name>A0A813ZDN1_9BILA</name>
<feature type="transmembrane region" description="Helical" evidence="1">
    <location>
        <begin position="29"/>
        <end position="50"/>
    </location>
</feature>
<evidence type="ECO:0000256" key="1">
    <source>
        <dbReference type="SAM" id="Phobius"/>
    </source>
</evidence>
<dbReference type="Gene3D" id="3.40.720.10">
    <property type="entry name" value="Alkaline Phosphatase, subunit A"/>
    <property type="match status" value="1"/>
</dbReference>
<dbReference type="PANTHER" id="PTHR10974">
    <property type="entry name" value="FI08016P-RELATED"/>
    <property type="match status" value="1"/>
</dbReference>
<dbReference type="EMBL" id="CAJNOC010001869">
    <property type="protein sequence ID" value="CAF0896984.1"/>
    <property type="molecule type" value="Genomic_DNA"/>
</dbReference>
<proteinExistence type="predicted"/>
<feature type="non-terminal residue" evidence="2">
    <location>
        <position position="1"/>
    </location>
</feature>
<dbReference type="AlphaFoldDB" id="A0A813ZDN1"/>
<keyword evidence="1" id="KW-0812">Transmembrane</keyword>
<organism evidence="2 3">
    <name type="scientific">Brachionus calyciflorus</name>
    <dbReference type="NCBI Taxonomy" id="104777"/>
    <lineage>
        <taxon>Eukaryota</taxon>
        <taxon>Metazoa</taxon>
        <taxon>Spiralia</taxon>
        <taxon>Gnathifera</taxon>
        <taxon>Rotifera</taxon>
        <taxon>Eurotatoria</taxon>
        <taxon>Monogononta</taxon>
        <taxon>Pseudotrocha</taxon>
        <taxon>Ploima</taxon>
        <taxon>Brachionidae</taxon>
        <taxon>Brachionus</taxon>
    </lineage>
</organism>
<protein>
    <submittedName>
        <fullName evidence="2">Uncharacterized protein</fullName>
    </submittedName>
</protein>
<dbReference type="PANTHER" id="PTHR10974:SF1">
    <property type="entry name" value="FI08016P-RELATED"/>
    <property type="match status" value="1"/>
</dbReference>
<dbReference type="InterPro" id="IPR017850">
    <property type="entry name" value="Alkaline_phosphatase_core_sf"/>
</dbReference>
<dbReference type="OrthoDB" id="413313at2759"/>
<keyword evidence="3" id="KW-1185">Reference proteome</keyword>
<keyword evidence="1" id="KW-0472">Membrane</keyword>